<reference evidence="1" key="1">
    <citation type="submission" date="2018-10" db="EMBL/GenBank/DDBJ databases">
        <title>Population genomic analysis revealed the cold adaptation of white poplar.</title>
        <authorList>
            <person name="Liu Y.-J."/>
        </authorList>
    </citation>
    <scope>NUCLEOTIDE SEQUENCE [LARGE SCALE GENOMIC DNA]</scope>
    <source>
        <strain evidence="1">PAL-ZL1</strain>
    </source>
</reference>
<name>A0A4U5PVF2_POPAL</name>
<organism evidence="1">
    <name type="scientific">Populus alba</name>
    <name type="common">White poplar</name>
    <dbReference type="NCBI Taxonomy" id="43335"/>
    <lineage>
        <taxon>Eukaryota</taxon>
        <taxon>Viridiplantae</taxon>
        <taxon>Streptophyta</taxon>
        <taxon>Embryophyta</taxon>
        <taxon>Tracheophyta</taxon>
        <taxon>Spermatophyta</taxon>
        <taxon>Magnoliopsida</taxon>
        <taxon>eudicotyledons</taxon>
        <taxon>Gunneridae</taxon>
        <taxon>Pentapetalae</taxon>
        <taxon>rosids</taxon>
        <taxon>fabids</taxon>
        <taxon>Malpighiales</taxon>
        <taxon>Salicaceae</taxon>
        <taxon>Saliceae</taxon>
        <taxon>Populus</taxon>
    </lineage>
</organism>
<comment type="caution">
    <text evidence="1">The sequence shown here is derived from an EMBL/GenBank/DDBJ whole genome shotgun (WGS) entry which is preliminary data.</text>
</comment>
<accession>A0A4U5PVF2</accession>
<evidence type="ECO:0000313" key="1">
    <source>
        <dbReference type="EMBL" id="TKS01360.1"/>
    </source>
</evidence>
<protein>
    <submittedName>
        <fullName evidence="1">Uncharacterized protein</fullName>
    </submittedName>
</protein>
<dbReference type="AlphaFoldDB" id="A0A4U5PVF2"/>
<proteinExistence type="predicted"/>
<gene>
    <name evidence="1" type="ORF">D5086_0000173700</name>
</gene>
<sequence>MQSLKGADELVGCVFCYERRRQRHECWCFCDFSSETSIVTAAMEGGVEDVGASAGRKLAATCGGEVRWLLGAAVVGLRSTTGMDKVVQLQDAPAGSVVEEEEDAPAGLVVDMLLKDH</sequence>
<dbReference type="EMBL" id="RCHU01000571">
    <property type="protein sequence ID" value="TKS01360.1"/>
    <property type="molecule type" value="Genomic_DNA"/>
</dbReference>